<dbReference type="Proteomes" id="UP000299211">
    <property type="component" value="Unassembled WGS sequence"/>
</dbReference>
<evidence type="ECO:0000313" key="4">
    <source>
        <dbReference type="Proteomes" id="UP000302139"/>
    </source>
</evidence>
<dbReference type="Proteomes" id="UP000302139">
    <property type="component" value="Unassembled WGS sequence"/>
</dbReference>
<accession>A0A4D4MC88</accession>
<dbReference type="Gene3D" id="3.40.50.12780">
    <property type="entry name" value="N-terminal domain of ligase-like"/>
    <property type="match status" value="1"/>
</dbReference>
<organism evidence="1 4">
    <name type="scientific">Streptomyces avermitilis</name>
    <dbReference type="NCBI Taxonomy" id="33903"/>
    <lineage>
        <taxon>Bacteria</taxon>
        <taxon>Bacillati</taxon>
        <taxon>Actinomycetota</taxon>
        <taxon>Actinomycetes</taxon>
        <taxon>Kitasatosporales</taxon>
        <taxon>Streptomycetaceae</taxon>
        <taxon>Streptomyces</taxon>
    </lineage>
</organism>
<gene>
    <name evidence="1" type="ORF">SAV14893_089330</name>
    <name evidence="2" type="ORF">SAV31267_092830</name>
</gene>
<protein>
    <submittedName>
        <fullName evidence="1">Uncharacterized protein</fullName>
    </submittedName>
</protein>
<reference evidence="2 3" key="1">
    <citation type="submission" date="2019-04" db="EMBL/GenBank/DDBJ databases">
        <title>Draft genome sequences of Streptomyces avermitilis ATCC 31267.</title>
        <authorList>
            <person name="Komaki H."/>
            <person name="Tamura T."/>
            <person name="Hosoyama A."/>
        </authorList>
    </citation>
    <scope>NUCLEOTIDE SEQUENCE [LARGE SCALE GENOMIC DNA]</scope>
    <source>
        <strain evidence="2 3">ATCC 31267</strain>
    </source>
</reference>
<dbReference type="PANTHER" id="PTHR42921:SF1">
    <property type="entry name" value="ACETOACETYL-COA SYNTHETASE"/>
    <property type="match status" value="1"/>
</dbReference>
<dbReference type="InterPro" id="IPR042099">
    <property type="entry name" value="ANL_N_sf"/>
</dbReference>
<dbReference type="EMBL" id="BJHX01000002">
    <property type="protein sequence ID" value="GDY69540.1"/>
    <property type="molecule type" value="Genomic_DNA"/>
</dbReference>
<dbReference type="PANTHER" id="PTHR42921">
    <property type="entry name" value="ACETOACETYL-COA SYNTHETASE"/>
    <property type="match status" value="1"/>
</dbReference>
<name>A0A4D4MC88_STRAX</name>
<evidence type="ECO:0000313" key="1">
    <source>
        <dbReference type="EMBL" id="GDY69540.1"/>
    </source>
</evidence>
<reference evidence="1 4" key="2">
    <citation type="submission" date="2019-04" db="EMBL/GenBank/DDBJ databases">
        <title>Draft genome sequences of Streptomyces avermitilis NBRC 14893.</title>
        <authorList>
            <person name="Komaki H."/>
            <person name="Tamura T."/>
            <person name="Hosoyama A."/>
        </authorList>
    </citation>
    <scope>NUCLEOTIDE SEQUENCE [LARGE SCALE GENOMIC DNA]</scope>
    <source>
        <strain evidence="1 4">NBRC 14893</strain>
    </source>
</reference>
<dbReference type="EMBL" id="BJHY01000002">
    <property type="protein sequence ID" value="GDY79798.1"/>
    <property type="molecule type" value="Genomic_DNA"/>
</dbReference>
<comment type="caution">
    <text evidence="1">The sequence shown here is derived from an EMBL/GenBank/DDBJ whole genome shotgun (WGS) entry which is preliminary data.</text>
</comment>
<dbReference type="GO" id="GO:0030729">
    <property type="term" value="F:acetoacetate-CoA ligase activity"/>
    <property type="evidence" value="ECO:0007669"/>
    <property type="project" value="TreeGrafter"/>
</dbReference>
<proteinExistence type="predicted"/>
<dbReference type="AlphaFoldDB" id="A0A4D4MC88"/>
<dbReference type="SUPFAM" id="SSF56801">
    <property type="entry name" value="Acetyl-CoA synthetase-like"/>
    <property type="match status" value="1"/>
</dbReference>
<sequence>MPSMPLHFWNDPDGSRYHDAYFRAYPGVWRHGDWITLTSHGSVIVHGRSDATSTATACAWAAPTSPPHPPAAGCDEEPGVPVIVPLFSGLTMPLERRHPLGRAFTCVRQGDGTYRLQGPKIRTSRPKGLIMIKTSCVRLLPYEGARPCLQF</sequence>
<evidence type="ECO:0000313" key="2">
    <source>
        <dbReference type="EMBL" id="GDY79798.1"/>
    </source>
</evidence>
<evidence type="ECO:0000313" key="3">
    <source>
        <dbReference type="Proteomes" id="UP000299211"/>
    </source>
</evidence>